<keyword evidence="2" id="KW-1185">Reference proteome</keyword>
<sequence length="160" mass="18085">MIHTAGQKHIRSLGILLSATLLTACTGTRPVDIGILDNQLTPCPDSPNCVSSYEDKKDETHYIDALVIKGDNPQQAWSSLQSLIKQNSNAEIIKQDDHYIYAEYTSSIMRFVDDTEFLLDKENNRVQLRSASRLGHKDFGVNRERLEAIRAELQKQNIVN</sequence>
<protein>
    <submittedName>
        <fullName evidence="1">DUF1499 domain-containing protein</fullName>
    </submittedName>
</protein>
<organism evidence="1 2">
    <name type="scientific">Alkalimarinus alittae</name>
    <dbReference type="NCBI Taxonomy" id="2961619"/>
    <lineage>
        <taxon>Bacteria</taxon>
        <taxon>Pseudomonadati</taxon>
        <taxon>Pseudomonadota</taxon>
        <taxon>Gammaproteobacteria</taxon>
        <taxon>Alteromonadales</taxon>
        <taxon>Alteromonadaceae</taxon>
        <taxon>Alkalimarinus</taxon>
    </lineage>
</organism>
<dbReference type="EMBL" id="CP100390">
    <property type="protein sequence ID" value="UZE94830.1"/>
    <property type="molecule type" value="Genomic_DNA"/>
</dbReference>
<evidence type="ECO:0000313" key="1">
    <source>
        <dbReference type="EMBL" id="UZE94830.1"/>
    </source>
</evidence>
<dbReference type="PANTHER" id="PTHR34801:SF6">
    <property type="entry name" value="SLL1620 PROTEIN"/>
    <property type="match status" value="1"/>
</dbReference>
<evidence type="ECO:0000313" key="2">
    <source>
        <dbReference type="Proteomes" id="UP001163739"/>
    </source>
</evidence>
<dbReference type="InterPro" id="IPR010865">
    <property type="entry name" value="DUF1499"/>
</dbReference>
<dbReference type="Pfam" id="PF07386">
    <property type="entry name" value="DUF1499"/>
    <property type="match status" value="1"/>
</dbReference>
<proteinExistence type="predicted"/>
<name>A0ABY6MYF2_9ALTE</name>
<accession>A0ABY6MYF2</accession>
<dbReference type="RefSeq" id="WP_265046322.1">
    <property type="nucleotide sequence ID" value="NZ_CP100390.1"/>
</dbReference>
<gene>
    <name evidence="1" type="ORF">NKI27_12155</name>
</gene>
<dbReference type="PANTHER" id="PTHR34801">
    <property type="entry name" value="EXPRESSED PROTEIN"/>
    <property type="match status" value="1"/>
</dbReference>
<dbReference type="Proteomes" id="UP001163739">
    <property type="component" value="Chromosome"/>
</dbReference>
<reference evidence="1" key="1">
    <citation type="submission" date="2022-06" db="EMBL/GenBank/DDBJ databases">
        <title>Alkalimarinus sp. nov., isolated from gut of a Alitta virens.</title>
        <authorList>
            <person name="Yang A.I."/>
            <person name="Shin N.-R."/>
        </authorList>
    </citation>
    <scope>NUCLEOTIDE SEQUENCE</scope>
    <source>
        <strain evidence="1">A2M4</strain>
    </source>
</reference>
<dbReference type="PIRSF" id="PIRSF026426">
    <property type="entry name" value="DUF1499"/>
    <property type="match status" value="1"/>
</dbReference>